<dbReference type="InterPro" id="IPR026444">
    <property type="entry name" value="Secre_tail"/>
</dbReference>
<protein>
    <submittedName>
        <fullName evidence="2">T9SS type A sorting domain-containing protein</fullName>
    </submittedName>
</protein>
<name>A0A9D7SA49_9BACT</name>
<comment type="caution">
    <text evidence="2">The sequence shown here is derived from an EMBL/GenBank/DDBJ whole genome shotgun (WGS) entry which is preliminary data.</text>
</comment>
<sequence>MLVSEILSKKNCKDRWAKYLAFNISDLGNKVATNDINNRTNFQLFPNPATNYLEIKSEFPFDEMNIVNLEGTVLRHSISRNNFIDISNIPIGLYFCELKFKGILMGKQKFIKVNDK</sequence>
<feature type="domain" description="Secretion system C-terminal sorting" evidence="1">
    <location>
        <begin position="44"/>
        <end position="103"/>
    </location>
</feature>
<gene>
    <name evidence="2" type="ORF">IPO85_10395</name>
</gene>
<evidence type="ECO:0000313" key="3">
    <source>
        <dbReference type="Proteomes" id="UP000808349"/>
    </source>
</evidence>
<accession>A0A9D7SA49</accession>
<dbReference type="Proteomes" id="UP000808349">
    <property type="component" value="Unassembled WGS sequence"/>
</dbReference>
<reference evidence="2 3" key="1">
    <citation type="submission" date="2020-10" db="EMBL/GenBank/DDBJ databases">
        <title>Connecting structure to function with the recovery of over 1000 high-quality activated sludge metagenome-assembled genomes encoding full-length rRNA genes using long-read sequencing.</title>
        <authorList>
            <person name="Singleton C.M."/>
            <person name="Petriglieri F."/>
            <person name="Kristensen J.M."/>
            <person name="Kirkegaard R.H."/>
            <person name="Michaelsen T.Y."/>
            <person name="Andersen M.H."/>
            <person name="Karst S.M."/>
            <person name="Dueholm M.S."/>
            <person name="Nielsen P.H."/>
            <person name="Albertsen M."/>
        </authorList>
    </citation>
    <scope>NUCLEOTIDE SEQUENCE [LARGE SCALE GENOMIC DNA]</scope>
    <source>
        <strain evidence="2">Ribe_18-Q3-R11-54_BAT3C.373</strain>
    </source>
</reference>
<dbReference type="AlphaFoldDB" id="A0A9D7SA49"/>
<evidence type="ECO:0000259" key="1">
    <source>
        <dbReference type="Pfam" id="PF18962"/>
    </source>
</evidence>
<dbReference type="EMBL" id="JADKFW010000005">
    <property type="protein sequence ID" value="MBK9717907.1"/>
    <property type="molecule type" value="Genomic_DNA"/>
</dbReference>
<evidence type="ECO:0000313" key="2">
    <source>
        <dbReference type="EMBL" id="MBK9717907.1"/>
    </source>
</evidence>
<proteinExistence type="predicted"/>
<dbReference type="NCBIfam" id="TIGR04183">
    <property type="entry name" value="Por_Secre_tail"/>
    <property type="match status" value="1"/>
</dbReference>
<organism evidence="2 3">
    <name type="scientific">Candidatus Defluviibacterium haderslevense</name>
    <dbReference type="NCBI Taxonomy" id="2981993"/>
    <lineage>
        <taxon>Bacteria</taxon>
        <taxon>Pseudomonadati</taxon>
        <taxon>Bacteroidota</taxon>
        <taxon>Saprospiria</taxon>
        <taxon>Saprospirales</taxon>
        <taxon>Saprospiraceae</taxon>
        <taxon>Candidatus Defluviibacterium</taxon>
    </lineage>
</organism>
<dbReference type="Pfam" id="PF18962">
    <property type="entry name" value="Por_Secre_tail"/>
    <property type="match status" value="1"/>
</dbReference>